<evidence type="ECO:0000256" key="1">
    <source>
        <dbReference type="SAM" id="Phobius"/>
    </source>
</evidence>
<name>A0AAE4APX1_9BACT</name>
<gene>
    <name evidence="3" type="ORF">J3R75_003087</name>
</gene>
<feature type="domain" description="DUF1559" evidence="2">
    <location>
        <begin position="34"/>
        <end position="126"/>
    </location>
</feature>
<dbReference type="AlphaFoldDB" id="A0AAE4APX1"/>
<proteinExistence type="predicted"/>
<keyword evidence="1" id="KW-0812">Transmembrane</keyword>
<accession>A0AAE4APX1</accession>
<keyword evidence="4" id="KW-1185">Reference proteome</keyword>
<reference evidence="3" key="1">
    <citation type="submission" date="2023-07" db="EMBL/GenBank/DDBJ databases">
        <title>Genomic Encyclopedia of Type Strains, Phase IV (KMG-IV): sequencing the most valuable type-strain genomes for metagenomic binning, comparative biology and taxonomic classification.</title>
        <authorList>
            <person name="Goeker M."/>
        </authorList>
    </citation>
    <scope>NUCLEOTIDE SEQUENCE</scope>
    <source>
        <strain evidence="3">DSM 24202</strain>
    </source>
</reference>
<protein>
    <submittedName>
        <fullName evidence="3">Prepilin-type processing-associated H-X9-DG protein/prepilin-type N-terminal cleavage/methylation domain-containing protein</fullName>
    </submittedName>
</protein>
<keyword evidence="1" id="KW-0472">Membrane</keyword>
<evidence type="ECO:0000259" key="2">
    <source>
        <dbReference type="Pfam" id="PF07596"/>
    </source>
</evidence>
<dbReference type="PANTHER" id="PTHR30093:SF2">
    <property type="entry name" value="TYPE II SECRETION SYSTEM PROTEIN H"/>
    <property type="match status" value="1"/>
</dbReference>
<evidence type="ECO:0000313" key="4">
    <source>
        <dbReference type="Proteomes" id="UP001238163"/>
    </source>
</evidence>
<feature type="transmembrane region" description="Helical" evidence="1">
    <location>
        <begin position="12"/>
        <end position="32"/>
    </location>
</feature>
<dbReference type="EMBL" id="JAUSVL010000001">
    <property type="protein sequence ID" value="MDQ0290980.1"/>
    <property type="molecule type" value="Genomic_DNA"/>
</dbReference>
<dbReference type="SUPFAM" id="SSF54523">
    <property type="entry name" value="Pili subunits"/>
    <property type="match status" value="1"/>
</dbReference>
<evidence type="ECO:0000313" key="3">
    <source>
        <dbReference type="EMBL" id="MDQ0290980.1"/>
    </source>
</evidence>
<comment type="caution">
    <text evidence="3">The sequence shown here is derived from an EMBL/GenBank/DDBJ whole genome shotgun (WGS) entry which is preliminary data.</text>
</comment>
<dbReference type="InterPro" id="IPR012902">
    <property type="entry name" value="N_methyl_site"/>
</dbReference>
<dbReference type="Gene3D" id="3.30.700.10">
    <property type="entry name" value="Glycoprotein, Type 4 Pilin"/>
    <property type="match status" value="1"/>
</dbReference>
<dbReference type="RefSeq" id="WP_307263112.1">
    <property type="nucleotide sequence ID" value="NZ_JAUSVL010000001.1"/>
</dbReference>
<dbReference type="PANTHER" id="PTHR30093">
    <property type="entry name" value="GENERAL SECRETION PATHWAY PROTEIN G"/>
    <property type="match status" value="1"/>
</dbReference>
<dbReference type="Proteomes" id="UP001238163">
    <property type="component" value="Unassembled WGS sequence"/>
</dbReference>
<dbReference type="NCBIfam" id="TIGR02532">
    <property type="entry name" value="IV_pilin_GFxxxE"/>
    <property type="match status" value="1"/>
</dbReference>
<dbReference type="Pfam" id="PF07596">
    <property type="entry name" value="SBP_bac_10"/>
    <property type="match status" value="1"/>
</dbReference>
<dbReference type="InterPro" id="IPR045584">
    <property type="entry name" value="Pilin-like"/>
</dbReference>
<organism evidence="3 4">
    <name type="scientific">Oligosphaera ethanolica</name>
    <dbReference type="NCBI Taxonomy" id="760260"/>
    <lineage>
        <taxon>Bacteria</taxon>
        <taxon>Pseudomonadati</taxon>
        <taxon>Lentisphaerota</taxon>
        <taxon>Oligosphaeria</taxon>
        <taxon>Oligosphaerales</taxon>
        <taxon>Oligosphaeraceae</taxon>
        <taxon>Oligosphaera</taxon>
    </lineage>
</organism>
<keyword evidence="1" id="KW-1133">Transmembrane helix</keyword>
<sequence>MNKLRGRHFTLIELLVVIAIIAILAAMLLPALSKAREKARAISCTSNLKQIGLGCRMYFDDYPSGMTHRVYWVATIVWPDGVQRSMAAANYMDPNVVTWREQIYANVGDIKSFNCPSATKNAYKGAPNDKWQGHYTFNAGCLNIADSAYVSPSTTALILESTDDLGSTPTYYVDSYTKTSAPTTSMRIYGRHNGSLNVTFADGHVGAVKQISIPSYSNSSSRFWSPTYTGTAD</sequence>
<dbReference type="InterPro" id="IPR011453">
    <property type="entry name" value="DUF1559"/>
</dbReference>